<reference evidence="2" key="1">
    <citation type="submission" date="2021-06" db="EMBL/GenBank/DDBJ databases">
        <authorList>
            <person name="Kallberg Y."/>
            <person name="Tangrot J."/>
            <person name="Rosling A."/>
        </authorList>
    </citation>
    <scope>NUCLEOTIDE SEQUENCE</scope>
    <source>
        <strain evidence="2">MT106</strain>
    </source>
</reference>
<dbReference type="PROSITE" id="PS51884">
    <property type="entry name" value="CHAPLIN"/>
    <property type="match status" value="1"/>
</dbReference>
<dbReference type="EMBL" id="CAJVPL010004227">
    <property type="protein sequence ID" value="CAG8644867.1"/>
    <property type="molecule type" value="Genomic_DNA"/>
</dbReference>
<comment type="caution">
    <text evidence="2">The sequence shown here is derived from an EMBL/GenBank/DDBJ whole genome shotgun (WGS) entry which is preliminary data.</text>
</comment>
<feature type="non-terminal residue" evidence="2">
    <location>
        <position position="45"/>
    </location>
</feature>
<evidence type="ECO:0000313" key="2">
    <source>
        <dbReference type="EMBL" id="CAG8644867.1"/>
    </source>
</evidence>
<accession>A0A9N9DQW7</accession>
<dbReference type="InterPro" id="IPR005528">
    <property type="entry name" value="ChpA-H"/>
</dbReference>
<sequence>MVAAAPIPTSDEGDILSGNQVVVPISLPITVSGTAVGVLGTADSK</sequence>
<dbReference type="AlphaFoldDB" id="A0A9N9DQW7"/>
<proteinExistence type="predicted"/>
<dbReference type="Proteomes" id="UP000789831">
    <property type="component" value="Unassembled WGS sequence"/>
</dbReference>
<name>A0A9N9DQW7_9GLOM</name>
<dbReference type="Pfam" id="PF03777">
    <property type="entry name" value="ChpA-C"/>
    <property type="match status" value="1"/>
</dbReference>
<evidence type="ECO:0000259" key="1">
    <source>
        <dbReference type="PROSITE" id="PS51884"/>
    </source>
</evidence>
<feature type="domain" description="Chaplin" evidence="1">
    <location>
        <begin position="12"/>
        <end position="45"/>
    </location>
</feature>
<protein>
    <submittedName>
        <fullName evidence="2">11800_t:CDS:1</fullName>
    </submittedName>
</protein>
<organism evidence="2 3">
    <name type="scientific">Ambispora gerdemannii</name>
    <dbReference type="NCBI Taxonomy" id="144530"/>
    <lineage>
        <taxon>Eukaryota</taxon>
        <taxon>Fungi</taxon>
        <taxon>Fungi incertae sedis</taxon>
        <taxon>Mucoromycota</taxon>
        <taxon>Glomeromycotina</taxon>
        <taxon>Glomeromycetes</taxon>
        <taxon>Archaeosporales</taxon>
        <taxon>Ambisporaceae</taxon>
        <taxon>Ambispora</taxon>
    </lineage>
</organism>
<keyword evidence="3" id="KW-1185">Reference proteome</keyword>
<evidence type="ECO:0000313" key="3">
    <source>
        <dbReference type="Proteomes" id="UP000789831"/>
    </source>
</evidence>
<gene>
    <name evidence="2" type="ORF">AGERDE_LOCUS11147</name>
</gene>